<evidence type="ECO:0008006" key="3">
    <source>
        <dbReference type="Google" id="ProtNLM"/>
    </source>
</evidence>
<feature type="chain" id="PRO_5002432708" description="Secreted protein" evidence="1">
    <location>
        <begin position="21"/>
        <end position="74"/>
    </location>
</feature>
<reference evidence="2" key="2">
    <citation type="journal article" date="2015" name="Fish Shellfish Immunol.">
        <title>Early steps in the European eel (Anguilla anguilla)-Vibrio vulnificus interaction in the gills: Role of the RtxA13 toxin.</title>
        <authorList>
            <person name="Callol A."/>
            <person name="Pajuelo D."/>
            <person name="Ebbesson L."/>
            <person name="Teles M."/>
            <person name="MacKenzie S."/>
            <person name="Amaro C."/>
        </authorList>
    </citation>
    <scope>NUCLEOTIDE SEQUENCE</scope>
</reference>
<accession>A0A0E9T3T3</accession>
<keyword evidence="1" id="KW-0732">Signal</keyword>
<feature type="signal peptide" evidence="1">
    <location>
        <begin position="1"/>
        <end position="20"/>
    </location>
</feature>
<protein>
    <recommendedName>
        <fullName evidence="3">Secreted protein</fullName>
    </recommendedName>
</protein>
<name>A0A0E9T3T3_ANGAN</name>
<reference evidence="2" key="1">
    <citation type="submission" date="2014-11" db="EMBL/GenBank/DDBJ databases">
        <authorList>
            <person name="Amaro Gonzalez C."/>
        </authorList>
    </citation>
    <scope>NUCLEOTIDE SEQUENCE</scope>
</reference>
<proteinExistence type="predicted"/>
<organism evidence="2">
    <name type="scientific">Anguilla anguilla</name>
    <name type="common">European freshwater eel</name>
    <name type="synonym">Muraena anguilla</name>
    <dbReference type="NCBI Taxonomy" id="7936"/>
    <lineage>
        <taxon>Eukaryota</taxon>
        <taxon>Metazoa</taxon>
        <taxon>Chordata</taxon>
        <taxon>Craniata</taxon>
        <taxon>Vertebrata</taxon>
        <taxon>Euteleostomi</taxon>
        <taxon>Actinopterygii</taxon>
        <taxon>Neopterygii</taxon>
        <taxon>Teleostei</taxon>
        <taxon>Anguilliformes</taxon>
        <taxon>Anguillidae</taxon>
        <taxon>Anguilla</taxon>
    </lineage>
</organism>
<evidence type="ECO:0000256" key="1">
    <source>
        <dbReference type="SAM" id="SignalP"/>
    </source>
</evidence>
<dbReference type="EMBL" id="GBXM01060917">
    <property type="protein sequence ID" value="JAH47660.1"/>
    <property type="molecule type" value="Transcribed_RNA"/>
</dbReference>
<evidence type="ECO:0000313" key="2">
    <source>
        <dbReference type="EMBL" id="JAH47660.1"/>
    </source>
</evidence>
<sequence length="74" mass="8155">MRLVAAILFIYKCIVTVSNSARQDQHCLSSASGPHYPQFQGLSLSKPGGSAWGQSNYSVQSHGLLQRKSKYIEQ</sequence>
<dbReference type="AlphaFoldDB" id="A0A0E9T3T3"/>